<keyword evidence="3" id="KW-1185">Reference proteome</keyword>
<dbReference type="RefSeq" id="WP_149326102.1">
    <property type="nucleotide sequence ID" value="NZ_CP043504.1"/>
</dbReference>
<reference evidence="2 3" key="1">
    <citation type="submission" date="2019-09" db="EMBL/GenBank/DDBJ databases">
        <title>Genome sequencing of strain KACC 19322.</title>
        <authorList>
            <person name="Heo J."/>
            <person name="Kim S.-J."/>
            <person name="Kim J.-S."/>
            <person name="Hong S.-B."/>
            <person name="Kwon S.-W."/>
        </authorList>
    </citation>
    <scope>NUCLEOTIDE SEQUENCE [LARGE SCALE GENOMIC DNA]</scope>
    <source>
        <strain evidence="2 3">KACC 19322</strain>
    </source>
</reference>
<dbReference type="EMBL" id="CP043504">
    <property type="protein sequence ID" value="QEO10687.1"/>
    <property type="molecule type" value="Genomic_DNA"/>
</dbReference>
<sequence>MSATDGIPEPALDAAATPAQHERRDPSWPVPAIVLAIVFGVLFAWFLYQAIGNLVNVPHAYAAVGMADRVPWVLLIGGIALPVVFYVGAALIGVRQTLANRVLLFAAGLAATSATALALYAASAFLASRA</sequence>
<protein>
    <submittedName>
        <fullName evidence="2">Uncharacterized protein</fullName>
    </submittedName>
</protein>
<feature type="transmembrane region" description="Helical" evidence="1">
    <location>
        <begin position="104"/>
        <end position="127"/>
    </location>
</feature>
<gene>
    <name evidence="2" type="ORF">FLP23_12140</name>
</gene>
<keyword evidence="1" id="KW-1133">Transmembrane helix</keyword>
<keyword evidence="1" id="KW-0472">Membrane</keyword>
<dbReference type="OrthoDB" id="5121989at2"/>
<dbReference type="Proteomes" id="UP000322159">
    <property type="component" value="Chromosome"/>
</dbReference>
<accession>A0A5C1YCT3</accession>
<evidence type="ECO:0000313" key="3">
    <source>
        <dbReference type="Proteomes" id="UP000322159"/>
    </source>
</evidence>
<evidence type="ECO:0000256" key="1">
    <source>
        <dbReference type="SAM" id="Phobius"/>
    </source>
</evidence>
<name>A0A5C1YCT3_9MICO</name>
<evidence type="ECO:0000313" key="2">
    <source>
        <dbReference type="EMBL" id="QEO10687.1"/>
    </source>
</evidence>
<proteinExistence type="predicted"/>
<dbReference type="AlphaFoldDB" id="A0A5C1YCT3"/>
<dbReference type="KEGG" id="lyk:FLP23_12140"/>
<feature type="transmembrane region" description="Helical" evidence="1">
    <location>
        <begin position="71"/>
        <end position="92"/>
    </location>
</feature>
<feature type="transmembrane region" description="Helical" evidence="1">
    <location>
        <begin position="30"/>
        <end position="51"/>
    </location>
</feature>
<organism evidence="2 3">
    <name type="scientific">Protaetiibacter larvae</name>
    <dbReference type="NCBI Taxonomy" id="2592654"/>
    <lineage>
        <taxon>Bacteria</taxon>
        <taxon>Bacillati</taxon>
        <taxon>Actinomycetota</taxon>
        <taxon>Actinomycetes</taxon>
        <taxon>Micrococcales</taxon>
        <taxon>Microbacteriaceae</taxon>
        <taxon>Protaetiibacter</taxon>
    </lineage>
</organism>
<keyword evidence="1" id="KW-0812">Transmembrane</keyword>